<dbReference type="InterPro" id="IPR016181">
    <property type="entry name" value="Acyl_CoA_acyltransferase"/>
</dbReference>
<evidence type="ECO:0000256" key="1">
    <source>
        <dbReference type="ARBA" id="ARBA00022679"/>
    </source>
</evidence>
<evidence type="ECO:0000259" key="2">
    <source>
        <dbReference type="PROSITE" id="PS51186"/>
    </source>
</evidence>
<evidence type="ECO:0000313" key="3">
    <source>
        <dbReference type="EMBL" id="WTT18970.1"/>
    </source>
</evidence>
<dbReference type="PROSITE" id="PS51186">
    <property type="entry name" value="GNAT"/>
    <property type="match status" value="1"/>
</dbReference>
<dbReference type="CDD" id="cd04301">
    <property type="entry name" value="NAT_SF"/>
    <property type="match status" value="1"/>
</dbReference>
<reference evidence="3" key="1">
    <citation type="submission" date="2022-10" db="EMBL/GenBank/DDBJ databases">
        <title>The complete genomes of actinobacterial strains from the NBC collection.</title>
        <authorList>
            <person name="Joergensen T.S."/>
            <person name="Alvarez Arevalo M."/>
            <person name="Sterndorff E.B."/>
            <person name="Faurdal D."/>
            <person name="Vuksanovic O."/>
            <person name="Mourched A.-S."/>
            <person name="Charusanti P."/>
            <person name="Shaw S."/>
            <person name="Blin K."/>
            <person name="Weber T."/>
        </authorList>
    </citation>
    <scope>NUCLEOTIDE SEQUENCE</scope>
    <source>
        <strain evidence="3">NBC_00093</strain>
    </source>
</reference>
<accession>A0AAU2A6F7</accession>
<dbReference type="Pfam" id="PF00583">
    <property type="entry name" value="Acetyltransf_1"/>
    <property type="match status" value="1"/>
</dbReference>
<dbReference type="GO" id="GO:0008080">
    <property type="term" value="F:N-acetyltransferase activity"/>
    <property type="evidence" value="ECO:0007669"/>
    <property type="project" value="InterPro"/>
</dbReference>
<dbReference type="EMBL" id="CP108222">
    <property type="protein sequence ID" value="WTT18970.1"/>
    <property type="molecule type" value="Genomic_DNA"/>
</dbReference>
<organism evidence="3">
    <name type="scientific">Streptomyces sp. NBC_00093</name>
    <dbReference type="NCBI Taxonomy" id="2975649"/>
    <lineage>
        <taxon>Bacteria</taxon>
        <taxon>Bacillati</taxon>
        <taxon>Actinomycetota</taxon>
        <taxon>Actinomycetes</taxon>
        <taxon>Kitasatosporales</taxon>
        <taxon>Streptomycetaceae</taxon>
        <taxon>Streptomyces</taxon>
    </lineage>
</organism>
<dbReference type="PANTHER" id="PTHR13947">
    <property type="entry name" value="GNAT FAMILY N-ACETYLTRANSFERASE"/>
    <property type="match status" value="1"/>
</dbReference>
<sequence>MYSIIAIRPYENTDLPGAAAALTDVHATDGYPVEGVAHPEAWLYSDDVLASWIAEADGRIVGHVAVMRPRGEDAVTLWASQSGDDEQHIAVLARLFVVRDARKLALGERLVRTATHYALRHNRRLVLDVMTKDTAAIRLYERLGWLRTGEATHRYGDGQQIQAICYAAPPQGRLSPVDHTD</sequence>
<proteinExistence type="predicted"/>
<protein>
    <submittedName>
        <fullName evidence="3">GNAT family N-acetyltransferase</fullName>
    </submittedName>
</protein>
<dbReference type="SUPFAM" id="SSF55729">
    <property type="entry name" value="Acyl-CoA N-acyltransferases (Nat)"/>
    <property type="match status" value="1"/>
</dbReference>
<name>A0AAU2A6F7_9ACTN</name>
<dbReference type="Gene3D" id="3.40.630.30">
    <property type="match status" value="1"/>
</dbReference>
<dbReference type="InterPro" id="IPR050769">
    <property type="entry name" value="NAT_camello-type"/>
</dbReference>
<feature type="domain" description="N-acetyltransferase" evidence="2">
    <location>
        <begin position="5"/>
        <end position="171"/>
    </location>
</feature>
<dbReference type="PANTHER" id="PTHR13947:SF37">
    <property type="entry name" value="LD18367P"/>
    <property type="match status" value="1"/>
</dbReference>
<dbReference type="AlphaFoldDB" id="A0AAU2A6F7"/>
<dbReference type="InterPro" id="IPR000182">
    <property type="entry name" value="GNAT_dom"/>
</dbReference>
<keyword evidence="1" id="KW-0808">Transferase</keyword>
<gene>
    <name evidence="3" type="ORF">OHA22_27290</name>
</gene>